<evidence type="ECO:0000256" key="3">
    <source>
        <dbReference type="ARBA" id="ARBA00023163"/>
    </source>
</evidence>
<proteinExistence type="predicted"/>
<keyword evidence="2" id="KW-0238">DNA-binding</keyword>
<dbReference type="PROSITE" id="PS00041">
    <property type="entry name" value="HTH_ARAC_FAMILY_1"/>
    <property type="match status" value="1"/>
</dbReference>
<dbReference type="PANTHER" id="PTHR46796:SF7">
    <property type="entry name" value="ARAC FAMILY TRANSCRIPTIONAL REGULATOR"/>
    <property type="match status" value="1"/>
</dbReference>
<dbReference type="InterPro" id="IPR009057">
    <property type="entry name" value="Homeodomain-like_sf"/>
</dbReference>
<evidence type="ECO:0000256" key="2">
    <source>
        <dbReference type="ARBA" id="ARBA00023125"/>
    </source>
</evidence>
<keyword evidence="1" id="KW-0805">Transcription regulation</keyword>
<dbReference type="Gene3D" id="1.10.10.60">
    <property type="entry name" value="Homeodomain-like"/>
    <property type="match status" value="2"/>
</dbReference>
<organism evidence="5">
    <name type="scientific">uncultured Pleomorphomonas sp</name>
    <dbReference type="NCBI Taxonomy" id="442121"/>
    <lineage>
        <taxon>Bacteria</taxon>
        <taxon>Pseudomonadati</taxon>
        <taxon>Pseudomonadota</taxon>
        <taxon>Alphaproteobacteria</taxon>
        <taxon>Hyphomicrobiales</taxon>
        <taxon>Pleomorphomonadaceae</taxon>
        <taxon>Pleomorphomonas</taxon>
        <taxon>environmental samples</taxon>
    </lineage>
</organism>
<dbReference type="Pfam" id="PF12852">
    <property type="entry name" value="Cupin_6"/>
    <property type="match status" value="1"/>
</dbReference>
<evidence type="ECO:0000313" key="5">
    <source>
        <dbReference type="EMBL" id="SCM77624.1"/>
    </source>
</evidence>
<dbReference type="PRINTS" id="PR00032">
    <property type="entry name" value="HTHARAC"/>
</dbReference>
<dbReference type="SUPFAM" id="SSF46689">
    <property type="entry name" value="Homeodomain-like"/>
    <property type="match status" value="2"/>
</dbReference>
<dbReference type="GO" id="GO:0043565">
    <property type="term" value="F:sequence-specific DNA binding"/>
    <property type="evidence" value="ECO:0007669"/>
    <property type="project" value="InterPro"/>
</dbReference>
<dbReference type="InterPro" id="IPR018062">
    <property type="entry name" value="HTH_AraC-typ_CS"/>
</dbReference>
<dbReference type="InterPro" id="IPR018060">
    <property type="entry name" value="HTH_AraC"/>
</dbReference>
<dbReference type="InterPro" id="IPR020449">
    <property type="entry name" value="Tscrpt_reg_AraC-type_HTH"/>
</dbReference>
<feature type="domain" description="HTH araC/xylS-type" evidence="4">
    <location>
        <begin position="205"/>
        <end position="303"/>
    </location>
</feature>
<dbReference type="InterPro" id="IPR050204">
    <property type="entry name" value="AraC_XylS_family_regulators"/>
</dbReference>
<evidence type="ECO:0000259" key="4">
    <source>
        <dbReference type="PROSITE" id="PS01124"/>
    </source>
</evidence>
<dbReference type="Pfam" id="PF12833">
    <property type="entry name" value="HTH_18"/>
    <property type="match status" value="1"/>
</dbReference>
<name>A0A212LJA1_9HYPH</name>
<reference evidence="5" key="1">
    <citation type="submission" date="2016-08" db="EMBL/GenBank/DDBJ databases">
        <authorList>
            <person name="Seilhamer J.J."/>
        </authorList>
    </citation>
    <scope>NUCLEOTIDE SEQUENCE</scope>
    <source>
        <strain evidence="5">86</strain>
    </source>
</reference>
<dbReference type="GO" id="GO:0003700">
    <property type="term" value="F:DNA-binding transcription factor activity"/>
    <property type="evidence" value="ECO:0007669"/>
    <property type="project" value="InterPro"/>
</dbReference>
<dbReference type="InterPro" id="IPR032783">
    <property type="entry name" value="AraC_lig"/>
</dbReference>
<keyword evidence="3" id="KW-0804">Transcription</keyword>
<evidence type="ECO:0000256" key="1">
    <source>
        <dbReference type="ARBA" id="ARBA00023015"/>
    </source>
</evidence>
<dbReference type="EMBL" id="FMJD01000008">
    <property type="protein sequence ID" value="SCM77624.1"/>
    <property type="molecule type" value="Genomic_DNA"/>
</dbReference>
<dbReference type="SMART" id="SM00342">
    <property type="entry name" value="HTH_ARAC"/>
    <property type="match status" value="1"/>
</dbReference>
<dbReference type="AlphaFoldDB" id="A0A212LJA1"/>
<protein>
    <submittedName>
        <fullName evidence="5">Putative AraC-like transcription regulator</fullName>
    </submittedName>
</protein>
<accession>A0A212LJA1</accession>
<dbReference type="PROSITE" id="PS01124">
    <property type="entry name" value="HTH_ARAC_FAMILY_2"/>
    <property type="match status" value="1"/>
</dbReference>
<dbReference type="PANTHER" id="PTHR46796">
    <property type="entry name" value="HTH-TYPE TRANSCRIPTIONAL ACTIVATOR RHAS-RELATED"/>
    <property type="match status" value="1"/>
</dbReference>
<dbReference type="RefSeq" id="WP_288197457.1">
    <property type="nucleotide sequence ID" value="NZ_LT608334.1"/>
</dbReference>
<sequence length="320" mass="35385">MSEDDPFSSILSLVRVRSATSGGFTAGGKWAIRFPRPDKIKFFIPAKGECWLVIDGMGKPIRLRQGDVFLLATQRPFVLASDLSAPMLDAEQVFASRTHEIINIADGDDFLFLGGHVLIDNEAGRLLLDSLPPTVHLPANMPEAGTLEWLIEQLVREHQQGRLGAHFATAQLAQLMFLEILRVYVGGKDEMAVGRLRAICDPRIAPAIKLIHGDPRRDWHLAELAKAAGMSRTVFAVYFKSVAGVPPLTYLTEWRMRLAERALKESNKPLAAVASSVGYTSENAFSAAFKRVTGRAPKRYRAAIRQTFAESDVEHHLDEA</sequence>
<gene>
    <name evidence="5" type="ORF">KL86PLE_41429</name>
</gene>